<feature type="coiled-coil region" evidence="1">
    <location>
        <begin position="128"/>
        <end position="190"/>
    </location>
</feature>
<name>G0MNC3_CAEBE</name>
<proteinExistence type="predicted"/>
<dbReference type="EMBL" id="GL379803">
    <property type="protein sequence ID" value="EGT38184.1"/>
    <property type="molecule type" value="Genomic_DNA"/>
</dbReference>
<dbReference type="HOGENOM" id="CLU_1086754_0_0_1"/>
<dbReference type="InParanoid" id="G0MNC3"/>
<evidence type="ECO:0000256" key="1">
    <source>
        <dbReference type="SAM" id="Coils"/>
    </source>
</evidence>
<keyword evidence="4" id="KW-1185">Reference proteome</keyword>
<organism evidence="4">
    <name type="scientific">Caenorhabditis brenneri</name>
    <name type="common">Nematode worm</name>
    <dbReference type="NCBI Taxonomy" id="135651"/>
    <lineage>
        <taxon>Eukaryota</taxon>
        <taxon>Metazoa</taxon>
        <taxon>Ecdysozoa</taxon>
        <taxon>Nematoda</taxon>
        <taxon>Chromadorea</taxon>
        <taxon>Rhabditida</taxon>
        <taxon>Rhabditina</taxon>
        <taxon>Rhabditomorpha</taxon>
        <taxon>Rhabditoidea</taxon>
        <taxon>Rhabditidae</taxon>
        <taxon>Peloderinae</taxon>
        <taxon>Caenorhabditis</taxon>
    </lineage>
</organism>
<accession>G0MNC3</accession>
<evidence type="ECO:0000313" key="3">
    <source>
        <dbReference type="EMBL" id="EGT38184.1"/>
    </source>
</evidence>
<keyword evidence="2" id="KW-0472">Membrane</keyword>
<keyword evidence="2" id="KW-0812">Transmembrane</keyword>
<evidence type="ECO:0000313" key="4">
    <source>
        <dbReference type="Proteomes" id="UP000008068"/>
    </source>
</evidence>
<protein>
    <submittedName>
        <fullName evidence="3">Uncharacterized protein</fullName>
    </submittedName>
</protein>
<evidence type="ECO:0000256" key="2">
    <source>
        <dbReference type="SAM" id="Phobius"/>
    </source>
</evidence>
<gene>
    <name evidence="3" type="ORF">CAEBREN_25108</name>
</gene>
<feature type="transmembrane region" description="Helical" evidence="2">
    <location>
        <begin position="238"/>
        <end position="255"/>
    </location>
</feature>
<sequence length="256" mass="30556">MNIDNLDDFDPNLTPKDLRALAKRFRGSLTIIEVEIWKCRNSEKALSKKFAEHAINQDEYYRKLYDIREKIGVFEYSSRKYSDSLRFVYELAEEMGVNIDEPLFFYYFRMFLYYTTPVTPLSPSTMNAVQLKQHFNNIKRLQEELKEECARVEKIVEELKTFPHMTKDDLDRIEQASRNCEHQLKECKKNLVNMYKLAIIKDVDLDNTRLLKVFQFFIRNALQITYWLRCINLPRGSTSIWVIVLATAFIYLWAIL</sequence>
<dbReference type="Proteomes" id="UP000008068">
    <property type="component" value="Unassembled WGS sequence"/>
</dbReference>
<keyword evidence="1" id="KW-0175">Coiled coil</keyword>
<dbReference type="AlphaFoldDB" id="G0MNC3"/>
<reference evidence="4" key="1">
    <citation type="submission" date="2011-07" db="EMBL/GenBank/DDBJ databases">
        <authorList>
            <consortium name="Caenorhabditis brenneri Sequencing and Analysis Consortium"/>
            <person name="Wilson R.K."/>
        </authorList>
    </citation>
    <scope>NUCLEOTIDE SEQUENCE [LARGE SCALE GENOMIC DNA]</scope>
    <source>
        <strain evidence="4">PB2801</strain>
    </source>
</reference>
<keyword evidence="2" id="KW-1133">Transmembrane helix</keyword>